<dbReference type="Proteomes" id="UP000631114">
    <property type="component" value="Unassembled WGS sequence"/>
</dbReference>
<dbReference type="EMBL" id="JADFTS010000006">
    <property type="protein sequence ID" value="KAF9601150.1"/>
    <property type="molecule type" value="Genomic_DNA"/>
</dbReference>
<dbReference type="AlphaFoldDB" id="A0A835LN53"/>
<keyword evidence="2" id="KW-1185">Reference proteome</keyword>
<evidence type="ECO:0000313" key="2">
    <source>
        <dbReference type="Proteomes" id="UP000631114"/>
    </source>
</evidence>
<proteinExistence type="predicted"/>
<organism evidence="1 2">
    <name type="scientific">Coptis chinensis</name>
    <dbReference type="NCBI Taxonomy" id="261450"/>
    <lineage>
        <taxon>Eukaryota</taxon>
        <taxon>Viridiplantae</taxon>
        <taxon>Streptophyta</taxon>
        <taxon>Embryophyta</taxon>
        <taxon>Tracheophyta</taxon>
        <taxon>Spermatophyta</taxon>
        <taxon>Magnoliopsida</taxon>
        <taxon>Ranunculales</taxon>
        <taxon>Ranunculaceae</taxon>
        <taxon>Coptidoideae</taxon>
        <taxon>Coptis</taxon>
    </lineage>
</organism>
<protein>
    <submittedName>
        <fullName evidence="1">Uncharacterized protein</fullName>
    </submittedName>
</protein>
<evidence type="ECO:0000313" key="1">
    <source>
        <dbReference type="EMBL" id="KAF9601150.1"/>
    </source>
</evidence>
<name>A0A835LN53_9MAGN</name>
<accession>A0A835LN53</accession>
<gene>
    <name evidence="1" type="ORF">IFM89_017055</name>
</gene>
<reference evidence="1 2" key="1">
    <citation type="submission" date="2020-10" db="EMBL/GenBank/DDBJ databases">
        <title>The Coptis chinensis genome and diversification of protoberbering-type alkaloids.</title>
        <authorList>
            <person name="Wang B."/>
            <person name="Shu S."/>
            <person name="Song C."/>
            <person name="Liu Y."/>
        </authorList>
    </citation>
    <scope>NUCLEOTIDE SEQUENCE [LARGE SCALE GENOMIC DNA]</scope>
    <source>
        <strain evidence="1">HL-2020</strain>
        <tissue evidence="1">Leaf</tissue>
    </source>
</reference>
<sequence length="71" mass="8359">MEAKSQGLERAEVNIRRIKLDEDERQYCDPAETPVRHLLDEESPGNLPFFKMERERDFELSLLTESKGDLH</sequence>
<comment type="caution">
    <text evidence="1">The sequence shown here is derived from an EMBL/GenBank/DDBJ whole genome shotgun (WGS) entry which is preliminary data.</text>
</comment>